<dbReference type="InterPro" id="IPR004244">
    <property type="entry name" value="Transposase_22"/>
</dbReference>
<keyword evidence="3" id="KW-1185">Reference proteome</keyword>
<accession>A0AAD1W9W2</accession>
<gene>
    <name evidence="2" type="ORF">PECUL_23A017714</name>
</gene>
<proteinExistence type="predicted"/>
<dbReference type="Gene3D" id="3.30.70.1820">
    <property type="entry name" value="L1 transposable element, RRM domain"/>
    <property type="match status" value="1"/>
</dbReference>
<evidence type="ECO:0000313" key="2">
    <source>
        <dbReference type="EMBL" id="CAH2295211.1"/>
    </source>
</evidence>
<evidence type="ECO:0000256" key="1">
    <source>
        <dbReference type="SAM" id="Coils"/>
    </source>
</evidence>
<dbReference type="PANTHER" id="PTHR11505">
    <property type="entry name" value="L1 TRANSPOSABLE ELEMENT-RELATED"/>
    <property type="match status" value="1"/>
</dbReference>
<feature type="coiled-coil region" evidence="1">
    <location>
        <begin position="29"/>
        <end position="56"/>
    </location>
</feature>
<sequence>MVTKNDLQMLETTLSTSITTAVTALQTDLDTQKGCIQMLENQAQTAQQQAAATDTAITRQGNMLLTLRRQVEDLGNRSRRYNIRIWGMPESEEGENTEELLTGLFRLIMGEETLSEIRFDRAHRALRPRGRGGI</sequence>
<evidence type="ECO:0000313" key="3">
    <source>
        <dbReference type="Proteomes" id="UP001295444"/>
    </source>
</evidence>
<dbReference type="AlphaFoldDB" id="A0AAD1W9W2"/>
<organism evidence="2 3">
    <name type="scientific">Pelobates cultripes</name>
    <name type="common">Western spadefoot toad</name>
    <dbReference type="NCBI Taxonomy" id="61616"/>
    <lineage>
        <taxon>Eukaryota</taxon>
        <taxon>Metazoa</taxon>
        <taxon>Chordata</taxon>
        <taxon>Craniata</taxon>
        <taxon>Vertebrata</taxon>
        <taxon>Euteleostomi</taxon>
        <taxon>Amphibia</taxon>
        <taxon>Batrachia</taxon>
        <taxon>Anura</taxon>
        <taxon>Pelobatoidea</taxon>
        <taxon>Pelobatidae</taxon>
        <taxon>Pelobates</taxon>
    </lineage>
</organism>
<protein>
    <submittedName>
        <fullName evidence="2">Uncharacterized protein</fullName>
    </submittedName>
</protein>
<dbReference type="Proteomes" id="UP001295444">
    <property type="component" value="Chromosome 05"/>
</dbReference>
<name>A0AAD1W9W2_PELCU</name>
<keyword evidence="1" id="KW-0175">Coiled coil</keyword>
<reference evidence="2" key="1">
    <citation type="submission" date="2022-03" db="EMBL/GenBank/DDBJ databases">
        <authorList>
            <person name="Alioto T."/>
            <person name="Alioto T."/>
            <person name="Gomez Garrido J."/>
        </authorList>
    </citation>
    <scope>NUCLEOTIDE SEQUENCE</scope>
</reference>
<dbReference type="EMBL" id="OW240916">
    <property type="protein sequence ID" value="CAH2295211.1"/>
    <property type="molecule type" value="Genomic_DNA"/>
</dbReference>